<evidence type="ECO:0000313" key="3">
    <source>
        <dbReference type="Proteomes" id="UP000528734"/>
    </source>
</evidence>
<dbReference type="SUPFAM" id="SSF46785">
    <property type="entry name" value="Winged helix' DNA-binding domain"/>
    <property type="match status" value="1"/>
</dbReference>
<dbReference type="InterPro" id="IPR000835">
    <property type="entry name" value="HTH_MarR-typ"/>
</dbReference>
<dbReference type="RefSeq" id="WP_171708092.1">
    <property type="nucleotide sequence ID" value="NZ_JAAVLW010000001.1"/>
</dbReference>
<dbReference type="Pfam" id="PF12802">
    <property type="entry name" value="MarR_2"/>
    <property type="match status" value="1"/>
</dbReference>
<proteinExistence type="predicted"/>
<feature type="domain" description="HTH marR-type" evidence="1">
    <location>
        <begin position="13"/>
        <end position="146"/>
    </location>
</feature>
<dbReference type="GO" id="GO:0006950">
    <property type="term" value="P:response to stress"/>
    <property type="evidence" value="ECO:0007669"/>
    <property type="project" value="TreeGrafter"/>
</dbReference>
<dbReference type="PROSITE" id="PS50995">
    <property type="entry name" value="HTH_MARR_2"/>
    <property type="match status" value="1"/>
</dbReference>
<reference evidence="2 3" key="1">
    <citation type="submission" date="2020-03" db="EMBL/GenBank/DDBJ databases">
        <title>Bradyrhizobium diversity isolated from nodules of Muelleranthus trifoliolatus.</title>
        <authorList>
            <person name="Klepa M."/>
            <person name="Helene L."/>
            <person name="Hungria M."/>
        </authorList>
    </citation>
    <scope>NUCLEOTIDE SEQUENCE [LARGE SCALE GENOMIC DNA]</scope>
    <source>
        <strain evidence="2 3">WSM 1744</strain>
    </source>
</reference>
<dbReference type="Proteomes" id="UP000528734">
    <property type="component" value="Unassembled WGS sequence"/>
</dbReference>
<evidence type="ECO:0000259" key="1">
    <source>
        <dbReference type="PROSITE" id="PS50995"/>
    </source>
</evidence>
<dbReference type="SMART" id="SM00347">
    <property type="entry name" value="HTH_MARR"/>
    <property type="match status" value="1"/>
</dbReference>
<accession>A0A7Y4H056</accession>
<dbReference type="InterPro" id="IPR039422">
    <property type="entry name" value="MarR/SlyA-like"/>
</dbReference>
<protein>
    <submittedName>
        <fullName evidence="2">MarR family transcriptional regulator</fullName>
    </submittedName>
</protein>
<evidence type="ECO:0000313" key="2">
    <source>
        <dbReference type="EMBL" id="NOJ45205.1"/>
    </source>
</evidence>
<name>A0A7Y4H056_9BRAD</name>
<dbReference type="AlphaFoldDB" id="A0A7Y4H056"/>
<gene>
    <name evidence="2" type="ORF">HCN50_02895</name>
</gene>
<sequence>MTENRRTSGGEALTDLVLAVFRLNGRLLTAGDRLVADLNLTSARWQVLGAIALSPSLQPVAWLARNMGLNRQGVQRIVNEMREDGLVELRPNPHHRRAHLVALTKRGEDAFASASRLQAPWANALASGISAKELEKARRLLTTLCERLDQELGKNHSDD</sequence>
<comment type="caution">
    <text evidence="2">The sequence shown here is derived from an EMBL/GenBank/DDBJ whole genome shotgun (WGS) entry which is preliminary data.</text>
</comment>
<dbReference type="InterPro" id="IPR036388">
    <property type="entry name" value="WH-like_DNA-bd_sf"/>
</dbReference>
<dbReference type="PANTHER" id="PTHR33164:SF43">
    <property type="entry name" value="HTH-TYPE TRANSCRIPTIONAL REPRESSOR YETL"/>
    <property type="match status" value="1"/>
</dbReference>
<organism evidence="2 3">
    <name type="scientific">Bradyrhizobium archetypum</name>
    <dbReference type="NCBI Taxonomy" id="2721160"/>
    <lineage>
        <taxon>Bacteria</taxon>
        <taxon>Pseudomonadati</taxon>
        <taxon>Pseudomonadota</taxon>
        <taxon>Alphaproteobacteria</taxon>
        <taxon>Hyphomicrobiales</taxon>
        <taxon>Nitrobacteraceae</taxon>
        <taxon>Bradyrhizobium</taxon>
    </lineage>
</organism>
<dbReference type="GO" id="GO:0003700">
    <property type="term" value="F:DNA-binding transcription factor activity"/>
    <property type="evidence" value="ECO:0007669"/>
    <property type="project" value="InterPro"/>
</dbReference>
<keyword evidence="3" id="KW-1185">Reference proteome</keyword>
<dbReference type="Gene3D" id="1.10.10.10">
    <property type="entry name" value="Winged helix-like DNA-binding domain superfamily/Winged helix DNA-binding domain"/>
    <property type="match status" value="1"/>
</dbReference>
<dbReference type="InterPro" id="IPR036390">
    <property type="entry name" value="WH_DNA-bd_sf"/>
</dbReference>
<dbReference type="PANTHER" id="PTHR33164">
    <property type="entry name" value="TRANSCRIPTIONAL REGULATOR, MARR FAMILY"/>
    <property type="match status" value="1"/>
</dbReference>
<dbReference type="EMBL" id="JAAVLW010000001">
    <property type="protein sequence ID" value="NOJ45205.1"/>
    <property type="molecule type" value="Genomic_DNA"/>
</dbReference>